<dbReference type="InterPro" id="IPR011004">
    <property type="entry name" value="Trimer_LpxA-like_sf"/>
</dbReference>
<keyword evidence="1" id="KW-0808">Transferase</keyword>
<dbReference type="GO" id="GO:0016779">
    <property type="term" value="F:nucleotidyltransferase activity"/>
    <property type="evidence" value="ECO:0007669"/>
    <property type="project" value="UniProtKB-ARBA"/>
</dbReference>
<evidence type="ECO:0000313" key="4">
    <source>
        <dbReference type="Proteomes" id="UP000317778"/>
    </source>
</evidence>
<dbReference type="Pfam" id="PF13562">
    <property type="entry name" value="NTP_transf_4"/>
    <property type="match status" value="1"/>
</dbReference>
<evidence type="ECO:0000256" key="2">
    <source>
        <dbReference type="ARBA" id="ARBA00023315"/>
    </source>
</evidence>
<organism evidence="3 4">
    <name type="scientific">candidate division TA06 bacterium B3_TA06</name>
    <dbReference type="NCBI Taxonomy" id="2012487"/>
    <lineage>
        <taxon>Bacteria</taxon>
        <taxon>Bacteria division TA06</taxon>
    </lineage>
</organism>
<reference evidence="3 4" key="1">
    <citation type="submission" date="2017-06" db="EMBL/GenBank/DDBJ databases">
        <title>Novel microbial phyla capable of carbon fixation and sulfur reduction in deep-sea sediments.</title>
        <authorList>
            <person name="Huang J."/>
            <person name="Baker B."/>
            <person name="Wang Y."/>
        </authorList>
    </citation>
    <scope>NUCLEOTIDE SEQUENCE [LARGE SCALE GENOMIC DNA]</scope>
    <source>
        <strain evidence="3">B3_TA06</strain>
    </source>
</reference>
<dbReference type="InterPro" id="IPR023917">
    <property type="entry name" value="Bifunctiontional_GlmU_bac-type"/>
</dbReference>
<dbReference type="GO" id="GO:0016746">
    <property type="term" value="F:acyltransferase activity"/>
    <property type="evidence" value="ECO:0007669"/>
    <property type="project" value="UniProtKB-KW"/>
</dbReference>
<name>A0A532V490_UNCT6</name>
<protein>
    <recommendedName>
        <fullName evidence="5">Glucose-1-phosphate thymidylyltransferase</fullName>
    </recommendedName>
</protein>
<comment type="caution">
    <text evidence="3">The sequence shown here is derived from an EMBL/GenBank/DDBJ whole genome shotgun (WGS) entry which is preliminary data.</text>
</comment>
<dbReference type="InterPro" id="IPR050065">
    <property type="entry name" value="GlmU-like"/>
</dbReference>
<keyword evidence="2" id="KW-0012">Acyltransferase</keyword>
<evidence type="ECO:0000313" key="3">
    <source>
        <dbReference type="EMBL" id="TKJ42021.1"/>
    </source>
</evidence>
<dbReference type="SUPFAM" id="SSF51161">
    <property type="entry name" value="Trimeric LpxA-like enzymes"/>
    <property type="match status" value="1"/>
</dbReference>
<evidence type="ECO:0008006" key="5">
    <source>
        <dbReference type="Google" id="ProtNLM"/>
    </source>
</evidence>
<proteinExistence type="predicted"/>
<dbReference type="Gene3D" id="2.160.10.10">
    <property type="entry name" value="Hexapeptide repeat proteins"/>
    <property type="match status" value="1"/>
</dbReference>
<dbReference type="NCBIfam" id="TIGR03991">
    <property type="entry name" value="alt_bact_glmU"/>
    <property type="match status" value="1"/>
</dbReference>
<gene>
    <name evidence="3" type="ORF">CEE36_07290</name>
</gene>
<dbReference type="Proteomes" id="UP000317778">
    <property type="component" value="Unassembled WGS sequence"/>
</dbReference>
<evidence type="ECO:0000256" key="1">
    <source>
        <dbReference type="ARBA" id="ARBA00022679"/>
    </source>
</evidence>
<sequence length="391" mass="42578">MIFIYEDSWENFEPLSLLRPVTETRCGALSFREKLARLSGEDIRGIIREELLDLLSECWPELARDANKVPEGCHLFIAAGSVLTEPLAYIDSDELLVGEAENLLGFSTDSLSGYQSAESIQGFLEDADLTKHRIGGRRMLYPWEIFASLELEVTRDFEGELAKGTLDPHATVYGSALRLEKGARVEAGTVIDCRKGPVTVARNALIKGPTLIEGPVYVGPESIVDSARLRAGTVLGPCCRAGGEVEASIFHAYVNKHHEGFIGHSYLGEWVNLGAMTANSDLKNNYSEVKVNLAGETISTGLVKFGCIMGDHTKTAIGTLIPTGAMIGIFANILGGGLCSKNIPSFSWGEANVYELKKLLSTAEKVMQRRDVSMGEALRERIIALYKAYVG</sequence>
<dbReference type="AlphaFoldDB" id="A0A532V490"/>
<dbReference type="PANTHER" id="PTHR43584:SF9">
    <property type="entry name" value="TRANSFERASE HEXAPEPTIDE REPEAT CONTAINING PROTEIN"/>
    <property type="match status" value="1"/>
</dbReference>
<dbReference type="PANTHER" id="PTHR43584">
    <property type="entry name" value="NUCLEOTIDYL TRANSFERASE"/>
    <property type="match status" value="1"/>
</dbReference>
<accession>A0A532V490</accession>
<dbReference type="EMBL" id="NJBO01000011">
    <property type="protein sequence ID" value="TKJ42021.1"/>
    <property type="molecule type" value="Genomic_DNA"/>
</dbReference>